<name>A0ABY5LAU5_9SPHN</name>
<evidence type="ECO:0000256" key="1">
    <source>
        <dbReference type="SAM" id="Phobius"/>
    </source>
</evidence>
<dbReference type="InterPro" id="IPR013099">
    <property type="entry name" value="K_chnl_dom"/>
</dbReference>
<dbReference type="Pfam" id="PF07885">
    <property type="entry name" value="Ion_trans_2"/>
    <property type="match status" value="1"/>
</dbReference>
<keyword evidence="1" id="KW-1133">Transmembrane helix</keyword>
<keyword evidence="3" id="KW-0406">Ion transport</keyword>
<feature type="transmembrane region" description="Helical" evidence="1">
    <location>
        <begin position="6"/>
        <end position="32"/>
    </location>
</feature>
<keyword evidence="1" id="KW-0812">Transmembrane</keyword>
<reference evidence="3" key="1">
    <citation type="submission" date="2022-07" db="EMBL/GenBank/DDBJ databases">
        <title>Sphingomonas sp. nov., a novel bacterium isolated from the north slope of the Mount Everest.</title>
        <authorList>
            <person name="Cui X."/>
            <person name="Liu Y."/>
        </authorList>
    </citation>
    <scope>NUCLEOTIDE SEQUENCE</scope>
    <source>
        <strain evidence="3">S5-59</strain>
    </source>
</reference>
<evidence type="ECO:0000259" key="2">
    <source>
        <dbReference type="Pfam" id="PF07885"/>
    </source>
</evidence>
<feature type="domain" description="Potassium channel" evidence="2">
    <location>
        <begin position="65"/>
        <end position="135"/>
    </location>
</feature>
<protein>
    <submittedName>
        <fullName evidence="3">Potassium channel family protein</fullName>
    </submittedName>
</protein>
<dbReference type="Gene3D" id="1.10.287.70">
    <property type="match status" value="1"/>
</dbReference>
<dbReference type="Proteomes" id="UP001058533">
    <property type="component" value="Chromosome"/>
</dbReference>
<gene>
    <name evidence="3" type="ORF">NMP03_02645</name>
</gene>
<dbReference type="RefSeq" id="WP_256506997.1">
    <property type="nucleotide sequence ID" value="NZ_CP101740.1"/>
</dbReference>
<accession>A0ABY5LAU5</accession>
<keyword evidence="3" id="KW-0813">Transport</keyword>
<sequence>MTLPAQLVLASLMVTFTIGVHLGGLAALLSLLRRHHAGRPAAYVLLHDSVGILAAAFGLFALHAIEIWAYAMLYAATGALGSFEEALYFSTSTYTTIGYGDVVLPPGWRVFGAIEGANGIILLGWSTAFFFAVVSRIWLLELELETRAKDD</sequence>
<feature type="transmembrane region" description="Helical" evidence="1">
    <location>
        <begin position="119"/>
        <end position="139"/>
    </location>
</feature>
<organism evidence="3 4">
    <name type="scientific">Sphingomonas qomolangmaensis</name>
    <dbReference type="NCBI Taxonomy" id="2918765"/>
    <lineage>
        <taxon>Bacteria</taxon>
        <taxon>Pseudomonadati</taxon>
        <taxon>Pseudomonadota</taxon>
        <taxon>Alphaproteobacteria</taxon>
        <taxon>Sphingomonadales</taxon>
        <taxon>Sphingomonadaceae</taxon>
        <taxon>Sphingomonas</taxon>
    </lineage>
</organism>
<feature type="transmembrane region" description="Helical" evidence="1">
    <location>
        <begin position="44"/>
        <end position="65"/>
    </location>
</feature>
<dbReference type="EMBL" id="CP101740">
    <property type="protein sequence ID" value="UUL83153.1"/>
    <property type="molecule type" value="Genomic_DNA"/>
</dbReference>
<keyword evidence="4" id="KW-1185">Reference proteome</keyword>
<keyword evidence="3" id="KW-0407">Ion channel</keyword>
<evidence type="ECO:0000313" key="3">
    <source>
        <dbReference type="EMBL" id="UUL83153.1"/>
    </source>
</evidence>
<dbReference type="GO" id="GO:0034220">
    <property type="term" value="P:monoatomic ion transmembrane transport"/>
    <property type="evidence" value="ECO:0007669"/>
    <property type="project" value="UniProtKB-KW"/>
</dbReference>
<keyword evidence="1" id="KW-0472">Membrane</keyword>
<dbReference type="SUPFAM" id="SSF81324">
    <property type="entry name" value="Voltage-gated potassium channels"/>
    <property type="match status" value="1"/>
</dbReference>
<proteinExistence type="predicted"/>
<evidence type="ECO:0000313" key="4">
    <source>
        <dbReference type="Proteomes" id="UP001058533"/>
    </source>
</evidence>